<dbReference type="GeneID" id="55012891"/>
<feature type="region of interest" description="Disordered" evidence="1">
    <location>
        <begin position="21"/>
        <end position="42"/>
    </location>
</feature>
<reference evidence="2 3" key="1">
    <citation type="submission" date="2019-03" db="EMBL/GenBank/DDBJ databases">
        <authorList>
            <person name="Douthitt C."/>
            <person name="D'Elia T."/>
            <person name="Bockoras C."/>
            <person name="Boss C."/>
            <person name="Clemons M."/>
            <person name="Green W."/>
            <person name="Harel H."/>
            <person name="Larralde J."/>
            <person name="Lopez M."/>
            <person name="Magana D."/>
            <person name="Miguel M."/>
            <person name="Muschweck L."/>
            <person name="Olivos K."/>
            <person name="Racette D."/>
            <person name="Reynolds M."/>
            <person name="Ru Y."/>
            <person name="Santana M."/>
            <person name="Simon R."/>
            <person name="Smotrilla K."/>
            <person name="Sufficool B."/>
            <person name="Tamayo B."/>
            <person name="Tirado E."/>
            <person name="Vajanyi M."/>
            <person name="Weger M."/>
            <person name="Wehr A."/>
            <person name="Whitaker K."/>
            <person name="Garlena R.A."/>
            <person name="Russell D.A."/>
            <person name="Pope W.H."/>
            <person name="Jacobs-Sera D."/>
            <person name="Hatfull G.F."/>
        </authorList>
    </citation>
    <scope>NUCLEOTIDE SEQUENCE [LARGE SCALE GENOMIC DNA]</scope>
</reference>
<organism evidence="2 3">
    <name type="scientific">Gordonia phage GodonK</name>
    <dbReference type="NCBI Taxonomy" id="2562192"/>
    <lineage>
        <taxon>Viruses</taxon>
        <taxon>Duplodnaviria</taxon>
        <taxon>Heunggongvirae</taxon>
        <taxon>Uroviricota</taxon>
        <taxon>Caudoviricetes</taxon>
        <taxon>Godonkavirus</taxon>
        <taxon>Godonkavirus godonK</taxon>
    </lineage>
</organism>
<accession>A0A4D6E2E1</accession>
<sequence length="67" mass="7903">MIEKSRNVEWGIRFEEDDIDMSGSHEKTTTMVSSEQVARNAKRMGIPRKGRNHRVVRRMVADWEEVE</sequence>
<evidence type="ECO:0000313" key="3">
    <source>
        <dbReference type="Proteomes" id="UP000297070"/>
    </source>
</evidence>
<keyword evidence="3" id="KW-1185">Reference proteome</keyword>
<dbReference type="Proteomes" id="UP000297070">
    <property type="component" value="Segment"/>
</dbReference>
<evidence type="ECO:0000256" key="1">
    <source>
        <dbReference type="SAM" id="MobiDB-lite"/>
    </source>
</evidence>
<gene>
    <name evidence="2" type="primary">55</name>
    <name evidence="2" type="ORF">SEA_GODONK_55</name>
</gene>
<protein>
    <submittedName>
        <fullName evidence="2">Uncharacterized protein</fullName>
    </submittedName>
</protein>
<evidence type="ECO:0000313" key="2">
    <source>
        <dbReference type="EMBL" id="QBZ72674.1"/>
    </source>
</evidence>
<dbReference type="EMBL" id="MK620899">
    <property type="protein sequence ID" value="QBZ72674.1"/>
    <property type="molecule type" value="Genomic_DNA"/>
</dbReference>
<dbReference type="RefSeq" id="YP_009821439.1">
    <property type="nucleotide sequence ID" value="NC_048176.1"/>
</dbReference>
<dbReference type="KEGG" id="vg:55012891"/>
<name>A0A4D6E2E1_9CAUD</name>
<proteinExistence type="predicted"/>